<feature type="non-terminal residue" evidence="1">
    <location>
        <position position="51"/>
    </location>
</feature>
<dbReference type="Proteomes" id="UP001233172">
    <property type="component" value="Unassembled WGS sequence"/>
</dbReference>
<comment type="caution">
    <text evidence="1">The sequence shown here is derived from an EMBL/GenBank/DDBJ whole genome shotgun (WGS) entry which is preliminary data.</text>
</comment>
<name>A0AAD8C3U5_BIOPF</name>
<gene>
    <name evidence="1" type="ORF">Bpfe_005487</name>
</gene>
<accession>A0AAD8C3U5</accession>
<protein>
    <submittedName>
        <fullName evidence="1">Uncharacterized protein</fullName>
    </submittedName>
</protein>
<dbReference type="AlphaFoldDB" id="A0AAD8C3U5"/>
<evidence type="ECO:0000313" key="2">
    <source>
        <dbReference type="Proteomes" id="UP001233172"/>
    </source>
</evidence>
<proteinExistence type="predicted"/>
<keyword evidence="2" id="KW-1185">Reference proteome</keyword>
<evidence type="ECO:0000313" key="1">
    <source>
        <dbReference type="EMBL" id="KAK0064929.1"/>
    </source>
</evidence>
<reference evidence="1" key="1">
    <citation type="journal article" date="2023" name="PLoS Negl. Trop. Dis.">
        <title>A genome sequence for Biomphalaria pfeifferi, the major vector snail for the human-infecting parasite Schistosoma mansoni.</title>
        <authorList>
            <person name="Bu L."/>
            <person name="Lu L."/>
            <person name="Laidemitt M.R."/>
            <person name="Zhang S.M."/>
            <person name="Mutuku M."/>
            <person name="Mkoji G."/>
            <person name="Steinauer M."/>
            <person name="Loker E.S."/>
        </authorList>
    </citation>
    <scope>NUCLEOTIDE SEQUENCE</scope>
    <source>
        <strain evidence="1">KasaAsao</strain>
    </source>
</reference>
<dbReference type="EMBL" id="JASAOG010000015">
    <property type="protein sequence ID" value="KAK0064929.1"/>
    <property type="molecule type" value="Genomic_DNA"/>
</dbReference>
<reference evidence="1" key="2">
    <citation type="submission" date="2023-04" db="EMBL/GenBank/DDBJ databases">
        <authorList>
            <person name="Bu L."/>
            <person name="Lu L."/>
            <person name="Laidemitt M.R."/>
            <person name="Zhang S.M."/>
            <person name="Mutuku M."/>
            <person name="Mkoji G."/>
            <person name="Steinauer M."/>
            <person name="Loker E.S."/>
        </authorList>
    </citation>
    <scope>NUCLEOTIDE SEQUENCE</scope>
    <source>
        <strain evidence="1">KasaAsao</strain>
        <tissue evidence="1">Whole Snail</tissue>
    </source>
</reference>
<sequence>MVSCPVAAETMYGGSGAAASTRPLLLTALPGLVLSQAELSLLASICSPGHR</sequence>
<organism evidence="1 2">
    <name type="scientific">Biomphalaria pfeifferi</name>
    <name type="common">Bloodfluke planorb</name>
    <name type="synonym">Freshwater snail</name>
    <dbReference type="NCBI Taxonomy" id="112525"/>
    <lineage>
        <taxon>Eukaryota</taxon>
        <taxon>Metazoa</taxon>
        <taxon>Spiralia</taxon>
        <taxon>Lophotrochozoa</taxon>
        <taxon>Mollusca</taxon>
        <taxon>Gastropoda</taxon>
        <taxon>Heterobranchia</taxon>
        <taxon>Euthyneura</taxon>
        <taxon>Panpulmonata</taxon>
        <taxon>Hygrophila</taxon>
        <taxon>Lymnaeoidea</taxon>
        <taxon>Planorbidae</taxon>
        <taxon>Biomphalaria</taxon>
    </lineage>
</organism>